<protein>
    <recommendedName>
        <fullName evidence="4">Receptor L-domain domain-containing protein</fullName>
    </recommendedName>
</protein>
<keyword evidence="3" id="KW-1185">Reference proteome</keyword>
<dbReference type="EMBL" id="JAZAVK010000029">
    <property type="protein sequence ID" value="KAK7429447.1"/>
    <property type="molecule type" value="Genomic_DNA"/>
</dbReference>
<sequence length="232" mass="25533">MHAPGGPLLVWLDTLSTLAFAKINCNSDVVIANLDDAREVREACEIITGDITLVGGFEDSINLDEMKKIARLSKVRGSLLLGSTGGLESLSFPSLKVVNGSLSLVSIDDLKHVDFISLEYVARLFWDTKNLKTFKMNGLKNMVEGRARLDRHFYESPIHADDDTGAIIDLDADWMPKMKDVTIGWEFMDAIRINVTEPDITLGGPNTSEMEIGSLELGKAGSTLNAHRSRRL</sequence>
<accession>A0ABR1I795</accession>
<gene>
    <name evidence="2" type="ORF">QQZ08_004039</name>
</gene>
<feature type="chain" id="PRO_5047521627" description="Receptor L-domain domain-containing protein" evidence="1">
    <location>
        <begin position="22"/>
        <end position="232"/>
    </location>
</feature>
<comment type="caution">
    <text evidence="2">The sequence shown here is derived from an EMBL/GenBank/DDBJ whole genome shotgun (WGS) entry which is preliminary data.</text>
</comment>
<dbReference type="Gene3D" id="3.80.20.20">
    <property type="entry name" value="Receptor L-domain"/>
    <property type="match status" value="1"/>
</dbReference>
<keyword evidence="1" id="KW-0732">Signal</keyword>
<name>A0ABR1I795_9HYPO</name>
<feature type="signal peptide" evidence="1">
    <location>
        <begin position="1"/>
        <end position="21"/>
    </location>
</feature>
<organism evidence="2 3">
    <name type="scientific">Neonectria magnoliae</name>
    <dbReference type="NCBI Taxonomy" id="2732573"/>
    <lineage>
        <taxon>Eukaryota</taxon>
        <taxon>Fungi</taxon>
        <taxon>Dikarya</taxon>
        <taxon>Ascomycota</taxon>
        <taxon>Pezizomycotina</taxon>
        <taxon>Sordariomycetes</taxon>
        <taxon>Hypocreomycetidae</taxon>
        <taxon>Hypocreales</taxon>
        <taxon>Nectriaceae</taxon>
        <taxon>Neonectria</taxon>
    </lineage>
</organism>
<dbReference type="InterPro" id="IPR036941">
    <property type="entry name" value="Rcpt_L-dom_sf"/>
</dbReference>
<evidence type="ECO:0000313" key="2">
    <source>
        <dbReference type="EMBL" id="KAK7429447.1"/>
    </source>
</evidence>
<evidence type="ECO:0000313" key="3">
    <source>
        <dbReference type="Proteomes" id="UP001498421"/>
    </source>
</evidence>
<evidence type="ECO:0008006" key="4">
    <source>
        <dbReference type="Google" id="ProtNLM"/>
    </source>
</evidence>
<dbReference type="SUPFAM" id="SSF52058">
    <property type="entry name" value="L domain-like"/>
    <property type="match status" value="1"/>
</dbReference>
<evidence type="ECO:0000256" key="1">
    <source>
        <dbReference type="SAM" id="SignalP"/>
    </source>
</evidence>
<dbReference type="Proteomes" id="UP001498421">
    <property type="component" value="Unassembled WGS sequence"/>
</dbReference>
<reference evidence="2 3" key="1">
    <citation type="journal article" date="2025" name="Microbiol. Resour. Announc.">
        <title>Draft genome sequences for Neonectria magnoliae and Neonectria punicea, canker pathogens of Liriodendron tulipifera and Acer saccharum in West Virginia.</title>
        <authorList>
            <person name="Petronek H.M."/>
            <person name="Kasson M.T."/>
            <person name="Metheny A.M."/>
            <person name="Stauder C.M."/>
            <person name="Lovett B."/>
            <person name="Lynch S.C."/>
            <person name="Garnas J.R."/>
            <person name="Kasson L.R."/>
            <person name="Stajich J.E."/>
        </authorList>
    </citation>
    <scope>NUCLEOTIDE SEQUENCE [LARGE SCALE GENOMIC DNA]</scope>
    <source>
        <strain evidence="2 3">NRRL 64651</strain>
    </source>
</reference>
<proteinExistence type="predicted"/>